<reference evidence="2" key="1">
    <citation type="submission" date="2020-06" db="EMBL/GenBank/DDBJ databases">
        <authorList>
            <consortium name="Plant Systems Biology data submission"/>
        </authorList>
    </citation>
    <scope>NUCLEOTIDE SEQUENCE</scope>
    <source>
        <strain evidence="2">D6</strain>
    </source>
</reference>
<dbReference type="Proteomes" id="UP001153069">
    <property type="component" value="Unassembled WGS sequence"/>
</dbReference>
<accession>A0A9N8EGQ8</accession>
<feature type="compositionally biased region" description="Low complexity" evidence="1">
    <location>
        <begin position="378"/>
        <end position="389"/>
    </location>
</feature>
<feature type="region of interest" description="Disordered" evidence="1">
    <location>
        <begin position="188"/>
        <end position="232"/>
    </location>
</feature>
<gene>
    <name evidence="2" type="ORF">SEMRO_1071_G237860.1</name>
</gene>
<name>A0A9N8EGQ8_9STRA</name>
<dbReference type="EMBL" id="CAICTM010001069">
    <property type="protein sequence ID" value="CAB9520065.1"/>
    <property type="molecule type" value="Genomic_DNA"/>
</dbReference>
<evidence type="ECO:0000313" key="2">
    <source>
        <dbReference type="EMBL" id="CAB9520065.1"/>
    </source>
</evidence>
<feature type="compositionally biased region" description="Basic and acidic residues" evidence="1">
    <location>
        <begin position="418"/>
        <end position="429"/>
    </location>
</feature>
<comment type="caution">
    <text evidence="2">The sequence shown here is derived from an EMBL/GenBank/DDBJ whole genome shotgun (WGS) entry which is preliminary data.</text>
</comment>
<proteinExistence type="predicted"/>
<feature type="compositionally biased region" description="Low complexity" evidence="1">
    <location>
        <begin position="218"/>
        <end position="231"/>
    </location>
</feature>
<evidence type="ECO:0000256" key="1">
    <source>
        <dbReference type="SAM" id="MobiDB-lite"/>
    </source>
</evidence>
<evidence type="ECO:0000313" key="3">
    <source>
        <dbReference type="Proteomes" id="UP001153069"/>
    </source>
</evidence>
<feature type="compositionally biased region" description="Polar residues" evidence="1">
    <location>
        <begin position="201"/>
        <end position="217"/>
    </location>
</feature>
<protein>
    <submittedName>
        <fullName evidence="2">Uncharacterized protein</fullName>
    </submittedName>
</protein>
<dbReference type="AlphaFoldDB" id="A0A9N8EGQ8"/>
<feature type="compositionally biased region" description="Acidic residues" evidence="1">
    <location>
        <begin position="430"/>
        <end position="453"/>
    </location>
</feature>
<keyword evidence="3" id="KW-1185">Reference proteome</keyword>
<organism evidence="2 3">
    <name type="scientific">Seminavis robusta</name>
    <dbReference type="NCBI Taxonomy" id="568900"/>
    <lineage>
        <taxon>Eukaryota</taxon>
        <taxon>Sar</taxon>
        <taxon>Stramenopiles</taxon>
        <taxon>Ochrophyta</taxon>
        <taxon>Bacillariophyta</taxon>
        <taxon>Bacillariophyceae</taxon>
        <taxon>Bacillariophycidae</taxon>
        <taxon>Naviculales</taxon>
        <taxon>Naviculaceae</taxon>
        <taxon>Seminavis</taxon>
    </lineage>
</organism>
<sequence>MLARRRRRREEARNTKAIDQKAREIVEEELNVWRRRLTMAKADGIRKRDNYAEQEEELRQEYKFACHQLEQRRATLLATTSLIPYTQTIQAASNFRVPAALLTLQARLCLHVHCLCIHEELLLKTKESGWDTIAWMEDVTKQLRVLTQKQILLLQTKMHNQVDKLKQMEPEIQIAPAIQHTLNQLHDTSTTAEQQEDPEITPSSNEMLQQSNAYPQPNSASANANNNNNNNTSESFLEFLQRYEQRKAHQLKADQMRLAEFRSRGNYHHHHHNNNNNENPYTNRRAGVGRKLKSYASHLFRGNSNSNHNGGMDESLELQDLHSAHTTSTNTNTTTATTTNRHVMQDSSHFDSASSLHTSDNNRPSWIQSVKQRSTSLLLSSSSQSESNLDTGGGWSLGSSLRGLRRRGTNDNIVSHKRMQEIMDAPKEEDHDDDDDDDDVKSLHDDDDGEEEAPQNGTTKETEPHDATTTMDASNNGDDNNNNNKTAANQAGNAKQKPTSPSSQLKEKLKAPDVNVMMQHKFYESARW</sequence>
<feature type="compositionally biased region" description="Low complexity" evidence="1">
    <location>
        <begin position="475"/>
        <end position="496"/>
    </location>
</feature>
<feature type="region of interest" description="Disordered" evidence="1">
    <location>
        <begin position="378"/>
        <end position="513"/>
    </location>
</feature>